<evidence type="ECO:0000256" key="4">
    <source>
        <dbReference type="ARBA" id="ARBA00008020"/>
    </source>
</evidence>
<evidence type="ECO:0000256" key="2">
    <source>
        <dbReference type="ARBA" id="ARBA00004300"/>
    </source>
</evidence>
<sequence length="572" mass="62246">MSRLEAKKPPLFTSEPLTKDTVSQSLSVLSGVLKSCYGPAGRLKQLHNAVGGCVCTTSQSSALLCRLSVSHPVLRVLTASVQNHISRFSDCGLFTAILCCSLIENFKSLNVGACTVIKISKHLLNLCMDYLKSEACGCRVSVDFSSVETLLCLVRSILTSKPACMLNKTEVNHLTMLILKAFMFTIPCHVETNAVLGKCIIVPVKGRRVADSTVLPGLLIETPEIPLAKQLPVKRTSSNVIKVALFCVSMSGDCFDPEGGTVTVHHGISLEMSELNQLLNIGKQLVNDEVGLVVCQKVIHPSLKQYLKENHIMAVDRAGLSPMEPLSQMTGSKPIASLHSLSPSSYGTLKDVRIGTVASKCFLHLIPDHTAVCSLVLCNRNETAWDELKRACETAERVLQLTIKEPLALLGGGCTETHLASYIRHKSYSLSGSSLEDVGCSWTQYLLVADGFCRSLESVACSLNHDDGEILTDTVYGHCWFVPSGFPSNSDWSDLVSECGCRIKGKTENLKWRLLRGQFGSPVIQDCLKEPFEKVADFLTLDCFSAKCSGLQVAVETANLILDLSYIIEDQN</sequence>
<dbReference type="PANTHER" id="PTHR46787:SF1">
    <property type="entry name" value="MOLECULAR CHAPERONE MKKS"/>
    <property type="match status" value="1"/>
</dbReference>
<dbReference type="GO" id="GO:0048731">
    <property type="term" value="P:system development"/>
    <property type="evidence" value="ECO:0007669"/>
    <property type="project" value="UniProtKB-ARBA"/>
</dbReference>
<dbReference type="GO" id="GO:0005634">
    <property type="term" value="C:nucleus"/>
    <property type="evidence" value="ECO:0007669"/>
    <property type="project" value="UniProtKB-SubCell"/>
</dbReference>
<dbReference type="InterPro" id="IPR027413">
    <property type="entry name" value="GROEL-like_equatorial_sf"/>
</dbReference>
<evidence type="ECO:0000256" key="13">
    <source>
        <dbReference type="ARBA" id="ARBA00070698"/>
    </source>
</evidence>
<accession>A0A093GSR9</accession>
<evidence type="ECO:0000256" key="8">
    <source>
        <dbReference type="ARBA" id="ARBA00023186"/>
    </source>
</evidence>
<protein>
    <recommendedName>
        <fullName evidence="13">Molecular chaperone MKKS</fullName>
    </recommendedName>
    <alternativeName>
        <fullName evidence="14">McKusick-Kaufman/Bardet-Biedl syndromes putative chaperonin</fullName>
    </alternativeName>
</protein>
<dbReference type="GO" id="GO:0003006">
    <property type="term" value="P:developmental process involved in reproduction"/>
    <property type="evidence" value="ECO:0007669"/>
    <property type="project" value="UniProtKB-ARBA"/>
</dbReference>
<dbReference type="KEGG" id="dpub:104305968"/>
<dbReference type="GO" id="GO:0006457">
    <property type="term" value="P:protein folding"/>
    <property type="evidence" value="ECO:0007669"/>
    <property type="project" value="InterPro"/>
</dbReference>
<comment type="subunit">
    <text evidence="12">Component of a complex composed at least of MKKS, BBS10, BBS12, TCP1, CCT2, CCT3, CCT4, CCT5 and CCT8. Interacts with STUB1. Interacts with BBS2 (via coiled coil domain). Interacts with CCDC28B. Interacts with BBS12. Interacts with SMARCC1, a component of the SWI/SNF complexes; the interaction takes place predominantly in the cytoplasm and may modulate SMARCC1 location. Interacts with DLEC1.</text>
</comment>
<evidence type="ECO:0000256" key="5">
    <source>
        <dbReference type="ARBA" id="ARBA00022490"/>
    </source>
</evidence>
<dbReference type="InterPro" id="IPR027409">
    <property type="entry name" value="GroEL-like_apical_dom_sf"/>
</dbReference>
<keyword evidence="9" id="KW-0206">Cytoskeleton</keyword>
<keyword evidence="6" id="KW-0547">Nucleotide-binding</keyword>
<evidence type="ECO:0000256" key="6">
    <source>
        <dbReference type="ARBA" id="ARBA00022741"/>
    </source>
</evidence>
<dbReference type="SUPFAM" id="SSF52029">
    <property type="entry name" value="GroEL apical domain-like"/>
    <property type="match status" value="1"/>
</dbReference>
<dbReference type="InterPro" id="IPR028790">
    <property type="entry name" value="MKKS"/>
</dbReference>
<evidence type="ECO:0000256" key="9">
    <source>
        <dbReference type="ARBA" id="ARBA00023212"/>
    </source>
</evidence>
<evidence type="ECO:0000256" key="10">
    <source>
        <dbReference type="ARBA" id="ARBA00023242"/>
    </source>
</evidence>
<dbReference type="InterPro" id="IPR002423">
    <property type="entry name" value="Cpn60/GroEL/TCP-1"/>
</dbReference>
<dbReference type="GO" id="GO:0051131">
    <property type="term" value="P:chaperone-mediated protein complex assembly"/>
    <property type="evidence" value="ECO:0007669"/>
    <property type="project" value="TreeGrafter"/>
</dbReference>
<dbReference type="OrthoDB" id="528704at2759"/>
<dbReference type="GO" id="GO:0060271">
    <property type="term" value="P:cilium assembly"/>
    <property type="evidence" value="ECO:0007669"/>
    <property type="project" value="InterPro"/>
</dbReference>
<dbReference type="GO" id="GO:0005813">
    <property type="term" value="C:centrosome"/>
    <property type="evidence" value="ECO:0007669"/>
    <property type="project" value="UniProtKB-SubCell"/>
</dbReference>
<dbReference type="GO" id="GO:0051082">
    <property type="term" value="F:unfolded protein binding"/>
    <property type="evidence" value="ECO:0007669"/>
    <property type="project" value="InterPro"/>
</dbReference>
<dbReference type="STRING" id="118200.A0A093GSR9"/>
<dbReference type="GO" id="GO:0005829">
    <property type="term" value="C:cytosol"/>
    <property type="evidence" value="ECO:0007669"/>
    <property type="project" value="UniProtKB-SubCell"/>
</dbReference>
<dbReference type="FunFam" id="3.30.260.10:FF:000016">
    <property type="entry name" value="McKusick-Kaufman syndrome"/>
    <property type="match status" value="1"/>
</dbReference>
<dbReference type="InterPro" id="IPR027410">
    <property type="entry name" value="TCP-1-like_intermed_sf"/>
</dbReference>
<dbReference type="AlphaFoldDB" id="A0A093GSR9"/>
<name>A0A093GSR9_DRYPU</name>
<dbReference type="Pfam" id="PF00118">
    <property type="entry name" value="Cpn60_TCP1"/>
    <property type="match status" value="1"/>
</dbReference>
<dbReference type="GO" id="GO:1902636">
    <property type="term" value="C:kinociliary basal body"/>
    <property type="evidence" value="ECO:0007669"/>
    <property type="project" value="TreeGrafter"/>
</dbReference>
<keyword evidence="7" id="KW-0067">ATP-binding</keyword>
<proteinExistence type="inferred from homology"/>
<comment type="similarity">
    <text evidence="4">Belongs to the TCP-1 chaperonin family.</text>
</comment>
<keyword evidence="10" id="KW-0539">Nucleus</keyword>
<keyword evidence="8" id="KW-0143">Chaperone</keyword>
<evidence type="ECO:0000256" key="3">
    <source>
        <dbReference type="ARBA" id="ARBA00004514"/>
    </source>
</evidence>
<comment type="subcellular location">
    <subcellularLocation>
        <location evidence="2">Cytoplasm</location>
        <location evidence="2">Cytoskeleton</location>
        <location evidence="2">Microtubule organizing center</location>
        <location evidence="2">Centrosome</location>
    </subcellularLocation>
    <subcellularLocation>
        <location evidence="3">Cytoplasm</location>
        <location evidence="3">Cytosol</location>
    </subcellularLocation>
    <subcellularLocation>
        <location evidence="1">Nucleus</location>
    </subcellularLocation>
</comment>
<dbReference type="EMBL" id="KL216964">
    <property type="protein sequence ID" value="KFV72386.1"/>
    <property type="molecule type" value="Genomic_DNA"/>
</dbReference>
<dbReference type="GO" id="GO:0048513">
    <property type="term" value="P:animal organ development"/>
    <property type="evidence" value="ECO:0007669"/>
    <property type="project" value="UniProtKB-ARBA"/>
</dbReference>
<dbReference type="Gene3D" id="3.50.7.10">
    <property type="entry name" value="GroEL"/>
    <property type="match status" value="1"/>
</dbReference>
<evidence type="ECO:0000256" key="1">
    <source>
        <dbReference type="ARBA" id="ARBA00004123"/>
    </source>
</evidence>
<dbReference type="Gene3D" id="3.30.260.10">
    <property type="entry name" value="TCP-1-like chaperonin intermediate domain"/>
    <property type="match status" value="1"/>
</dbReference>
<comment type="function">
    <text evidence="11">Probable molecular chaperone that assists the folding of proteins upon ATP hydrolysis. Plays a role in the assembly of BBSome, a complex involved in ciliogenesis regulating transports vesicles to the cilia. May play a role in protein processing in limb, cardiac and reproductive system development. May play a role in cytokinesis.</text>
</comment>
<evidence type="ECO:0000313" key="15">
    <source>
        <dbReference type="EMBL" id="KFV72386.1"/>
    </source>
</evidence>
<keyword evidence="16" id="KW-1185">Reference proteome</keyword>
<dbReference type="Gene3D" id="1.10.560.10">
    <property type="entry name" value="GroEL-like equatorial domain"/>
    <property type="match status" value="1"/>
</dbReference>
<keyword evidence="5" id="KW-0963">Cytoplasm</keyword>
<evidence type="ECO:0000256" key="14">
    <source>
        <dbReference type="ARBA" id="ARBA00081955"/>
    </source>
</evidence>
<reference evidence="15 16" key="1">
    <citation type="submission" date="2014-04" db="EMBL/GenBank/DDBJ databases">
        <title>Genome evolution of avian class.</title>
        <authorList>
            <person name="Zhang G."/>
            <person name="Li C."/>
        </authorList>
    </citation>
    <scope>NUCLEOTIDE SEQUENCE [LARGE SCALE GENOMIC DNA]</scope>
    <source>
        <strain evidence="15">BGI_N307</strain>
    </source>
</reference>
<evidence type="ECO:0000313" key="16">
    <source>
        <dbReference type="Proteomes" id="UP000053875"/>
    </source>
</evidence>
<gene>
    <name evidence="15" type="ORF">N307_05875</name>
</gene>
<dbReference type="Proteomes" id="UP000053875">
    <property type="component" value="Unassembled WGS sequence"/>
</dbReference>
<dbReference type="GO" id="GO:0005524">
    <property type="term" value="F:ATP binding"/>
    <property type="evidence" value="ECO:0007669"/>
    <property type="project" value="UniProtKB-KW"/>
</dbReference>
<evidence type="ECO:0000256" key="12">
    <source>
        <dbReference type="ARBA" id="ARBA00064363"/>
    </source>
</evidence>
<dbReference type="PANTHER" id="PTHR46787">
    <property type="entry name" value="SYNDROMES PUTATIVE CHAPERONIN-RELATED"/>
    <property type="match status" value="1"/>
</dbReference>
<organism evidence="15 16">
    <name type="scientific">Dryobates pubescens</name>
    <name type="common">Downy woodpecker</name>
    <name type="synonym">Picoides pubescens</name>
    <dbReference type="NCBI Taxonomy" id="118200"/>
    <lineage>
        <taxon>Eukaryota</taxon>
        <taxon>Metazoa</taxon>
        <taxon>Chordata</taxon>
        <taxon>Craniata</taxon>
        <taxon>Vertebrata</taxon>
        <taxon>Euteleostomi</taxon>
        <taxon>Archelosauria</taxon>
        <taxon>Archosauria</taxon>
        <taxon>Dinosauria</taxon>
        <taxon>Saurischia</taxon>
        <taxon>Theropoda</taxon>
        <taxon>Coelurosauria</taxon>
        <taxon>Aves</taxon>
        <taxon>Neognathae</taxon>
        <taxon>Neoaves</taxon>
        <taxon>Telluraves</taxon>
        <taxon>Coraciimorphae</taxon>
        <taxon>Piciformes</taxon>
        <taxon>Picidae</taxon>
        <taxon>Dryobates</taxon>
    </lineage>
</organism>
<evidence type="ECO:0000256" key="11">
    <source>
        <dbReference type="ARBA" id="ARBA00059081"/>
    </source>
</evidence>
<dbReference type="SUPFAM" id="SSF48592">
    <property type="entry name" value="GroEL equatorial domain-like"/>
    <property type="match status" value="1"/>
</dbReference>
<evidence type="ECO:0000256" key="7">
    <source>
        <dbReference type="ARBA" id="ARBA00022840"/>
    </source>
</evidence>